<reference evidence="2 3" key="1">
    <citation type="submission" date="2019-06" db="EMBL/GenBank/DDBJ databases">
        <title>Whole genome sequence for Cellvibrionaceae sp. R142.</title>
        <authorList>
            <person name="Wang G."/>
        </authorList>
    </citation>
    <scope>NUCLEOTIDE SEQUENCE [LARGE SCALE GENOMIC DNA]</scope>
    <source>
        <strain evidence="2 3">R142</strain>
    </source>
</reference>
<dbReference type="InterPro" id="IPR002213">
    <property type="entry name" value="UDP_glucos_trans"/>
</dbReference>
<sequence>MRFILVTAGSFGDVVPFVNIGAELQRRGHEVKIVASGYFQALCDRNALTLCAYSNKEDYQNVLDDPRLVDGRKSAKTFAQKVLLPAIRPVYEIILQHYIPGETVLLSTGFCFGARIASEKFNIPLATVKLAPVQFRSLSDLPKHPLFKSWLPDWWPRSIWYLYDKLMVDPLIKSAINEVRSSIGLSPAHRILHKWYESPEKVFGLVPEWFMRMDKHWPAHSELVGFPLPALNQQVLDSDIESFLDRHPNPMIFTGGTANKKAKSFFYEAVTIAEQLEKPAILLTLHKDMLPKTLPAYVRHVDFSPLGVLLARASILIHPGGIGTISEAIRAGIPQVIVPVANDQFDNGNRIEAFGLGVCIKRKHFLADAMVPKVKTALQSLEIRNLCAHRSRMLQSNNLVYIGDRIEAYVKNIECIAKCADSPDAGDATSATIAAAN</sequence>
<proteinExistence type="predicted"/>
<comment type="caution">
    <text evidence="2">The sequence shown here is derived from an EMBL/GenBank/DDBJ whole genome shotgun (WGS) entry which is preliminary data.</text>
</comment>
<dbReference type="SUPFAM" id="SSF53756">
    <property type="entry name" value="UDP-Glycosyltransferase/glycogen phosphorylase"/>
    <property type="match status" value="1"/>
</dbReference>
<dbReference type="GO" id="GO:0008194">
    <property type="term" value="F:UDP-glycosyltransferase activity"/>
    <property type="evidence" value="ECO:0007669"/>
    <property type="project" value="InterPro"/>
</dbReference>
<dbReference type="Gene3D" id="3.40.50.2000">
    <property type="entry name" value="Glycogen Phosphorylase B"/>
    <property type="match status" value="2"/>
</dbReference>
<evidence type="ECO:0000313" key="2">
    <source>
        <dbReference type="EMBL" id="TQV66511.1"/>
    </source>
</evidence>
<dbReference type="PANTHER" id="PTHR48050">
    <property type="entry name" value="STEROL 3-BETA-GLUCOSYLTRANSFERASE"/>
    <property type="match status" value="1"/>
</dbReference>
<name>A0A545SNH1_9GAMM</name>
<dbReference type="InterPro" id="IPR010610">
    <property type="entry name" value="EryCIII-like_C"/>
</dbReference>
<accession>A0A545SNH1</accession>
<evidence type="ECO:0000259" key="1">
    <source>
        <dbReference type="Pfam" id="PF06722"/>
    </source>
</evidence>
<dbReference type="Pfam" id="PF06722">
    <property type="entry name" value="EryCIII-like_C"/>
    <property type="match status" value="1"/>
</dbReference>
<dbReference type="PANTHER" id="PTHR48050:SF13">
    <property type="entry name" value="STEROL 3-BETA-GLUCOSYLTRANSFERASE UGT80A2"/>
    <property type="match status" value="1"/>
</dbReference>
<keyword evidence="2" id="KW-0808">Transferase</keyword>
<evidence type="ECO:0000313" key="3">
    <source>
        <dbReference type="Proteomes" id="UP000319732"/>
    </source>
</evidence>
<organism evidence="2 3">
    <name type="scientific">Exilibacterium tricleocarpae</name>
    <dbReference type="NCBI Taxonomy" id="2591008"/>
    <lineage>
        <taxon>Bacteria</taxon>
        <taxon>Pseudomonadati</taxon>
        <taxon>Pseudomonadota</taxon>
        <taxon>Gammaproteobacteria</taxon>
        <taxon>Cellvibrionales</taxon>
        <taxon>Cellvibrionaceae</taxon>
        <taxon>Exilibacterium</taxon>
    </lineage>
</organism>
<dbReference type="Proteomes" id="UP000319732">
    <property type="component" value="Unassembled WGS sequence"/>
</dbReference>
<feature type="domain" description="Erythromycin biosynthesis protein CIII-like C-terminal" evidence="1">
    <location>
        <begin position="290"/>
        <end position="379"/>
    </location>
</feature>
<dbReference type="CDD" id="cd03784">
    <property type="entry name" value="GT1_Gtf-like"/>
    <property type="match status" value="1"/>
</dbReference>
<dbReference type="InterPro" id="IPR050426">
    <property type="entry name" value="Glycosyltransferase_28"/>
</dbReference>
<gene>
    <name evidence="2" type="ORF">FKG94_27145</name>
</gene>
<dbReference type="OrthoDB" id="9805366at2"/>
<dbReference type="AlphaFoldDB" id="A0A545SNH1"/>
<keyword evidence="3" id="KW-1185">Reference proteome</keyword>
<dbReference type="GO" id="GO:0016758">
    <property type="term" value="F:hexosyltransferase activity"/>
    <property type="evidence" value="ECO:0007669"/>
    <property type="project" value="UniProtKB-ARBA"/>
</dbReference>
<dbReference type="RefSeq" id="WP_142930096.1">
    <property type="nucleotide sequence ID" value="NZ_ML660116.1"/>
</dbReference>
<protein>
    <submittedName>
        <fullName evidence="2">Glycosyltransferase family 1 protein</fullName>
    </submittedName>
</protein>
<dbReference type="EMBL" id="VHSG01000041">
    <property type="protein sequence ID" value="TQV66511.1"/>
    <property type="molecule type" value="Genomic_DNA"/>
</dbReference>
<dbReference type="GO" id="GO:0017000">
    <property type="term" value="P:antibiotic biosynthetic process"/>
    <property type="evidence" value="ECO:0007669"/>
    <property type="project" value="UniProtKB-ARBA"/>
</dbReference>